<feature type="transmembrane region" description="Helical" evidence="2">
    <location>
        <begin position="253"/>
        <end position="278"/>
    </location>
</feature>
<proteinExistence type="predicted"/>
<feature type="region of interest" description="Disordered" evidence="1">
    <location>
        <begin position="1"/>
        <end position="83"/>
    </location>
</feature>
<dbReference type="AlphaFoldDB" id="A0A1Q9EN63"/>
<reference evidence="3 4" key="1">
    <citation type="submission" date="2016-02" db="EMBL/GenBank/DDBJ databases">
        <title>Genome analysis of coral dinoflagellate symbionts highlights evolutionary adaptations to a symbiotic lifestyle.</title>
        <authorList>
            <person name="Aranda M."/>
            <person name="Li Y."/>
            <person name="Liew Y.J."/>
            <person name="Baumgarten S."/>
            <person name="Simakov O."/>
            <person name="Wilson M."/>
            <person name="Piel J."/>
            <person name="Ashoor H."/>
            <person name="Bougouffa S."/>
            <person name="Bajic V.B."/>
            <person name="Ryu T."/>
            <person name="Ravasi T."/>
            <person name="Bayer T."/>
            <person name="Micklem G."/>
            <person name="Kim H."/>
            <person name="Bhak J."/>
            <person name="Lajeunesse T.C."/>
            <person name="Voolstra C.R."/>
        </authorList>
    </citation>
    <scope>NUCLEOTIDE SEQUENCE [LARGE SCALE GENOMIC DNA]</scope>
    <source>
        <strain evidence="3 4">CCMP2467</strain>
    </source>
</reference>
<feature type="transmembrane region" description="Helical" evidence="2">
    <location>
        <begin position="223"/>
        <end position="241"/>
    </location>
</feature>
<feature type="transmembrane region" description="Helical" evidence="2">
    <location>
        <begin position="169"/>
        <end position="202"/>
    </location>
</feature>
<feature type="transmembrane region" description="Helical" evidence="2">
    <location>
        <begin position="98"/>
        <end position="118"/>
    </location>
</feature>
<evidence type="ECO:0000313" key="3">
    <source>
        <dbReference type="EMBL" id="OLQ08886.1"/>
    </source>
</evidence>
<keyword evidence="2" id="KW-1133">Transmembrane helix</keyword>
<dbReference type="Proteomes" id="UP000186817">
    <property type="component" value="Unassembled WGS sequence"/>
</dbReference>
<feature type="compositionally biased region" description="Basic and acidic residues" evidence="1">
    <location>
        <begin position="1"/>
        <end position="10"/>
    </location>
</feature>
<protein>
    <submittedName>
        <fullName evidence="3">Uncharacterized protein</fullName>
    </submittedName>
</protein>
<organism evidence="3 4">
    <name type="scientific">Symbiodinium microadriaticum</name>
    <name type="common">Dinoflagellate</name>
    <name type="synonym">Zooxanthella microadriatica</name>
    <dbReference type="NCBI Taxonomy" id="2951"/>
    <lineage>
        <taxon>Eukaryota</taxon>
        <taxon>Sar</taxon>
        <taxon>Alveolata</taxon>
        <taxon>Dinophyceae</taxon>
        <taxon>Suessiales</taxon>
        <taxon>Symbiodiniaceae</taxon>
        <taxon>Symbiodinium</taxon>
    </lineage>
</organism>
<comment type="caution">
    <text evidence="3">The sequence shown here is derived from an EMBL/GenBank/DDBJ whole genome shotgun (WGS) entry which is preliminary data.</text>
</comment>
<dbReference type="EMBL" id="LSRX01000108">
    <property type="protein sequence ID" value="OLQ08886.1"/>
    <property type="molecule type" value="Genomic_DNA"/>
</dbReference>
<name>A0A1Q9EN63_SYMMI</name>
<keyword evidence="4" id="KW-1185">Reference proteome</keyword>
<keyword evidence="2" id="KW-0812">Transmembrane</keyword>
<gene>
    <name evidence="3" type="ORF">AK812_SmicGene7567</name>
</gene>
<evidence type="ECO:0000256" key="2">
    <source>
        <dbReference type="SAM" id="Phobius"/>
    </source>
</evidence>
<keyword evidence="2" id="KW-0472">Membrane</keyword>
<sequence>MQRWVSEESRLYVAPTPAPPPAPADATSERPVTAAGQASASRPLASTTQAETWSAELHDAPWQAPPRSPAPASNDMPPPSRSGPAPEICSTIFCNKRAMAVFFASAAAVLFVLSHIYLTGVVVEGDADASAAVLQKVSAFSMSFRDPRLDEKVEELTIALNVWGARSFIHAQLCILVTVVFHACLAPTLCSLSRLLLFGLLYANSHEIRFNSHRLSLWRIRTMYFSVMAVMFVRALLAAWSEAQYSGIDQLDLLVAVGCGVASLSVKIASIPFVMIFVADSWVQSMVQGSGWFDNFLTNGFRCFTSICLVMLVEQLARVMLMFELDAQEALQALRDIVRCSVDAEVLLDSQFRIRDRVTSLALLLHHLHDMTGMSFLDLLADDETTHQFLDLAQKSIQQASGKQVAPGARLSLKRSSGGQARGDVYVVHIPDRFGQGSRYLIGFVEDPEASGVQPCDARLSVDRAAVAKSARRFRLASSASASSSQSRRDRPMSVTSYREIVDISLFLDGQTECFDIKEARVRFTRFPDRPGMPTLKHMLNPSEWQATLPKLREAVWSGIGTGSESFPQTLGPLHIRLPEILAAGNQFLLARSSQLRLVKAANINQEGTDLSAQPIYLCLQLYNFVQLDRHGRPLELGTLSEFTSEGRPIQREVFNATLGPAPWEMNLQGPAPATAAPRMATGSRLATGGRPATQVSAAKALLSR</sequence>
<dbReference type="OrthoDB" id="422378at2759"/>
<evidence type="ECO:0000313" key="4">
    <source>
        <dbReference type="Proteomes" id="UP000186817"/>
    </source>
</evidence>
<evidence type="ECO:0000256" key="1">
    <source>
        <dbReference type="SAM" id="MobiDB-lite"/>
    </source>
</evidence>
<feature type="compositionally biased region" description="Polar residues" evidence="1">
    <location>
        <begin position="36"/>
        <end position="52"/>
    </location>
</feature>
<accession>A0A1Q9EN63</accession>